<dbReference type="RefSeq" id="WP_271313521.1">
    <property type="nucleotide sequence ID" value="NZ_JABXJJ020000007.1"/>
</dbReference>
<dbReference type="InterPro" id="IPR013563">
    <property type="entry name" value="Oligopep_ABC_C"/>
</dbReference>
<reference evidence="6" key="1">
    <citation type="submission" date="2023-05" db="EMBL/GenBank/DDBJ databases">
        <title>Streptantibioticus silvisoli sp. nov., acidotolerant actinomycetes 1 from pine litter.</title>
        <authorList>
            <person name="Swiecimska M."/>
            <person name="Golinska P."/>
            <person name="Sangal V."/>
            <person name="Wachnowicz B."/>
            <person name="Goodfellow M."/>
        </authorList>
    </citation>
    <scope>NUCLEOTIDE SEQUENCE</scope>
    <source>
        <strain evidence="6">SL13</strain>
    </source>
</reference>
<dbReference type="GO" id="GO:0005524">
    <property type="term" value="F:ATP binding"/>
    <property type="evidence" value="ECO:0007669"/>
    <property type="project" value="UniProtKB-KW"/>
</dbReference>
<keyword evidence="2" id="KW-0813">Transport</keyword>
<dbReference type="Pfam" id="PF08352">
    <property type="entry name" value="oligo_HPY"/>
    <property type="match status" value="2"/>
</dbReference>
<dbReference type="AlphaFoldDB" id="A0AA90K7J2"/>
<comment type="similarity">
    <text evidence="1">Belongs to the ABC transporter superfamily.</text>
</comment>
<dbReference type="PANTHER" id="PTHR43776">
    <property type="entry name" value="TRANSPORT ATP-BINDING PROTEIN"/>
    <property type="match status" value="1"/>
</dbReference>
<dbReference type="InterPro" id="IPR017871">
    <property type="entry name" value="ABC_transporter-like_CS"/>
</dbReference>
<gene>
    <name evidence="6" type="ORF">POF50_006275</name>
</gene>
<dbReference type="GO" id="GO:0016887">
    <property type="term" value="F:ATP hydrolysis activity"/>
    <property type="evidence" value="ECO:0007669"/>
    <property type="project" value="InterPro"/>
</dbReference>
<comment type="caution">
    <text evidence="6">The sequence shown here is derived from an EMBL/GenBank/DDBJ whole genome shotgun (WGS) entry which is preliminary data.</text>
</comment>
<evidence type="ECO:0000256" key="2">
    <source>
        <dbReference type="ARBA" id="ARBA00022448"/>
    </source>
</evidence>
<dbReference type="NCBIfam" id="NF007739">
    <property type="entry name" value="PRK10419.1"/>
    <property type="match status" value="2"/>
</dbReference>
<dbReference type="PROSITE" id="PS00211">
    <property type="entry name" value="ABC_TRANSPORTER_1"/>
    <property type="match status" value="1"/>
</dbReference>
<dbReference type="NCBIfam" id="NF008453">
    <property type="entry name" value="PRK11308.1"/>
    <property type="match status" value="2"/>
</dbReference>
<dbReference type="GO" id="GO:0055085">
    <property type="term" value="P:transmembrane transport"/>
    <property type="evidence" value="ECO:0007669"/>
    <property type="project" value="UniProtKB-ARBA"/>
</dbReference>
<dbReference type="PANTHER" id="PTHR43776:SF8">
    <property type="entry name" value="ABC TRANSPORTER, ATP-BINDING PROTEIN"/>
    <property type="match status" value="1"/>
</dbReference>
<dbReference type="InterPro" id="IPR003593">
    <property type="entry name" value="AAA+_ATPase"/>
</dbReference>
<evidence type="ECO:0000256" key="3">
    <source>
        <dbReference type="ARBA" id="ARBA00022741"/>
    </source>
</evidence>
<dbReference type="CDD" id="cd03257">
    <property type="entry name" value="ABC_NikE_OppD_transporters"/>
    <property type="match status" value="2"/>
</dbReference>
<dbReference type="InterPro" id="IPR003439">
    <property type="entry name" value="ABC_transporter-like_ATP-bd"/>
</dbReference>
<evidence type="ECO:0000259" key="5">
    <source>
        <dbReference type="PROSITE" id="PS50893"/>
    </source>
</evidence>
<sequence length="695" mass="74934">MAPLLEVENLSTHIQLSRSMVRPVENVSFHLEAGETLGLVGESGCGKSMTGLSLMGLLPPGGSLVDESSVRLAGRELVGLPDAELRKIRGNEIAMVFQDPMSSLDPTKTIGYQVAEPVRLHRGASKAEALERAAEVLALVGLPRPKERLDDYPHQLSGGLRQRVMIAIALACEPKVLIADEPTTALDVTIQAQILTLLADLKDRLRMSMILITHDMGVVAGHADRINVMYAGRIAETTETRKLFAGMRHPYTQGLLASIPRLAQDNTQRLFTVPGLPPDLSNPPAGCRFAARCTYATDKCRTDEPELVGADDEHEFACWHPVNGPLQLATTQVRETPPGEPADPAAPPRKPLLEVTELVKEFPVSGGLLQRSKRSVKAVSGVSLSLGPGQTFGLVGESGCGKTTLGRMIVGLDKPDSGTVTLEGQQIDALRGNELRRHRRDLQMMFQDPYSSLDPRMRVGAILREPLQIQGIGSSKEQLERVSDLLGEVGLPKNALERFPHEFSGGQRQRIGLARALTLNPKVIVADEPVSALDVSIRAQVLNLMKRLQASHDLSYVVISHDLAVVKYLADRIGVMYLGKMVETGGGQDIYERPVHPYTAGLLEAIPIPDPQVEARKDGGGIKGELPSPLDPPSGCRFRTRCPLAQDTCAQEEPAMRKFGDGHFAACHFPLQTPVLETVAPAGAADGSGEAPAAV</sequence>
<dbReference type="InterPro" id="IPR027417">
    <property type="entry name" value="P-loop_NTPase"/>
</dbReference>
<dbReference type="InterPro" id="IPR050319">
    <property type="entry name" value="ABC_transp_ATP-bind"/>
</dbReference>
<dbReference type="FunFam" id="3.40.50.300:FF:000016">
    <property type="entry name" value="Oligopeptide ABC transporter ATP-binding component"/>
    <property type="match status" value="2"/>
</dbReference>
<keyword evidence="3" id="KW-0547">Nucleotide-binding</keyword>
<feature type="domain" description="ABC transporter" evidence="5">
    <location>
        <begin position="5"/>
        <end position="256"/>
    </location>
</feature>
<evidence type="ECO:0000313" key="6">
    <source>
        <dbReference type="EMBL" id="MDI5968953.1"/>
    </source>
</evidence>
<name>A0AA90K7J2_9ACTN</name>
<evidence type="ECO:0000256" key="1">
    <source>
        <dbReference type="ARBA" id="ARBA00005417"/>
    </source>
</evidence>
<dbReference type="SMART" id="SM00382">
    <property type="entry name" value="AAA"/>
    <property type="match status" value="2"/>
</dbReference>
<dbReference type="EMBL" id="JABXJJ020000007">
    <property type="protein sequence ID" value="MDI5968953.1"/>
    <property type="molecule type" value="Genomic_DNA"/>
</dbReference>
<dbReference type="PROSITE" id="PS50893">
    <property type="entry name" value="ABC_TRANSPORTER_2"/>
    <property type="match status" value="2"/>
</dbReference>
<organism evidence="6">
    <name type="scientific">Streptantibioticus silvisoli</name>
    <dbReference type="NCBI Taxonomy" id="2705255"/>
    <lineage>
        <taxon>Bacteria</taxon>
        <taxon>Bacillati</taxon>
        <taxon>Actinomycetota</taxon>
        <taxon>Actinomycetes</taxon>
        <taxon>Kitasatosporales</taxon>
        <taxon>Streptomycetaceae</taxon>
        <taxon>Streptantibioticus</taxon>
    </lineage>
</organism>
<dbReference type="NCBIfam" id="TIGR01727">
    <property type="entry name" value="oligo_HPY"/>
    <property type="match status" value="2"/>
</dbReference>
<keyword evidence="4 6" id="KW-0067">ATP-binding</keyword>
<accession>A0AA90K7J2</accession>
<proteinExistence type="inferred from homology"/>
<protein>
    <submittedName>
        <fullName evidence="6">ABC transporter ATP-binding protein</fullName>
    </submittedName>
</protein>
<dbReference type="Gene3D" id="3.40.50.300">
    <property type="entry name" value="P-loop containing nucleotide triphosphate hydrolases"/>
    <property type="match status" value="2"/>
</dbReference>
<feature type="domain" description="ABC transporter" evidence="5">
    <location>
        <begin position="353"/>
        <end position="603"/>
    </location>
</feature>
<dbReference type="Pfam" id="PF00005">
    <property type="entry name" value="ABC_tran"/>
    <property type="match status" value="2"/>
</dbReference>
<dbReference type="GO" id="GO:0015833">
    <property type="term" value="P:peptide transport"/>
    <property type="evidence" value="ECO:0007669"/>
    <property type="project" value="InterPro"/>
</dbReference>
<dbReference type="SUPFAM" id="SSF52540">
    <property type="entry name" value="P-loop containing nucleoside triphosphate hydrolases"/>
    <property type="match status" value="2"/>
</dbReference>
<evidence type="ECO:0000256" key="4">
    <source>
        <dbReference type="ARBA" id="ARBA00022840"/>
    </source>
</evidence>